<evidence type="ECO:0000259" key="7">
    <source>
        <dbReference type="PROSITE" id="PS50853"/>
    </source>
</evidence>
<evidence type="ECO:0008006" key="10">
    <source>
        <dbReference type="Google" id="ProtNLM"/>
    </source>
</evidence>
<dbReference type="InterPro" id="IPR013783">
    <property type="entry name" value="Ig-like_fold"/>
</dbReference>
<dbReference type="GeneTree" id="ENSGT01150000286978"/>
<dbReference type="InterPro" id="IPR003599">
    <property type="entry name" value="Ig_sub"/>
</dbReference>
<evidence type="ECO:0000256" key="2">
    <source>
        <dbReference type="ARBA" id="ARBA00006692"/>
    </source>
</evidence>
<dbReference type="PROSITE" id="PS50835">
    <property type="entry name" value="IG_LIKE"/>
    <property type="match status" value="1"/>
</dbReference>
<evidence type="ECO:0000313" key="8">
    <source>
        <dbReference type="Ensembl" id="ENSPKIP00000005121.1"/>
    </source>
</evidence>
<dbReference type="InterPro" id="IPR036116">
    <property type="entry name" value="FN3_sf"/>
</dbReference>
<dbReference type="SMART" id="SM00408">
    <property type="entry name" value="IGc2"/>
    <property type="match status" value="1"/>
</dbReference>
<keyword evidence="4" id="KW-0677">Repeat</keyword>
<evidence type="ECO:0000259" key="6">
    <source>
        <dbReference type="PROSITE" id="PS50835"/>
    </source>
</evidence>
<comment type="similarity">
    <text evidence="2">Belongs to the protein kinase superfamily. CAMK Ser/Thr protein kinase family.</text>
</comment>
<dbReference type="SUPFAM" id="SSF48726">
    <property type="entry name" value="Immunoglobulin"/>
    <property type="match status" value="2"/>
</dbReference>
<dbReference type="FunFam" id="2.60.40.10:FF:000147">
    <property type="entry name" value="Myosin light chain kinase"/>
    <property type="match status" value="1"/>
</dbReference>
<dbReference type="InterPro" id="IPR036179">
    <property type="entry name" value="Ig-like_dom_sf"/>
</dbReference>
<comment type="subcellular location">
    <subcellularLocation>
        <location evidence="1">Cytoplasm</location>
    </subcellularLocation>
</comment>
<feature type="domain" description="Ig-like" evidence="6">
    <location>
        <begin position="103"/>
        <end position="197"/>
    </location>
</feature>
<name>A0A3B3QI81_9TELE</name>
<evidence type="ECO:0000256" key="3">
    <source>
        <dbReference type="ARBA" id="ARBA00022490"/>
    </source>
</evidence>
<dbReference type="SUPFAM" id="SSF49265">
    <property type="entry name" value="Fibronectin type III"/>
    <property type="match status" value="1"/>
</dbReference>
<dbReference type="InterPro" id="IPR007110">
    <property type="entry name" value="Ig-like_dom"/>
</dbReference>
<organism evidence="8 9">
    <name type="scientific">Paramormyrops kingsleyae</name>
    <dbReference type="NCBI Taxonomy" id="1676925"/>
    <lineage>
        <taxon>Eukaryota</taxon>
        <taxon>Metazoa</taxon>
        <taxon>Chordata</taxon>
        <taxon>Craniata</taxon>
        <taxon>Vertebrata</taxon>
        <taxon>Euteleostomi</taxon>
        <taxon>Actinopterygii</taxon>
        <taxon>Neopterygii</taxon>
        <taxon>Teleostei</taxon>
        <taxon>Osteoglossocephala</taxon>
        <taxon>Osteoglossomorpha</taxon>
        <taxon>Osteoglossiformes</taxon>
        <taxon>Mormyridae</taxon>
        <taxon>Paramormyrops</taxon>
    </lineage>
</organism>
<keyword evidence="3" id="KW-0963">Cytoplasm</keyword>
<keyword evidence="9" id="KW-1185">Reference proteome</keyword>
<reference evidence="8" key="1">
    <citation type="submission" date="2025-08" db="UniProtKB">
        <authorList>
            <consortium name="Ensembl"/>
        </authorList>
    </citation>
    <scope>IDENTIFICATION</scope>
</reference>
<evidence type="ECO:0000256" key="5">
    <source>
        <dbReference type="ARBA" id="ARBA00023319"/>
    </source>
</evidence>
<evidence type="ECO:0000313" key="9">
    <source>
        <dbReference type="Proteomes" id="UP000261540"/>
    </source>
</evidence>
<dbReference type="PROSITE" id="PS50853">
    <property type="entry name" value="FN3"/>
    <property type="match status" value="1"/>
</dbReference>
<dbReference type="InterPro" id="IPR003961">
    <property type="entry name" value="FN3_dom"/>
</dbReference>
<dbReference type="Gene3D" id="2.60.40.10">
    <property type="entry name" value="Immunoglobulins"/>
    <property type="match status" value="2"/>
</dbReference>
<protein>
    <recommendedName>
        <fullName evidence="10">Ig-like domain-containing protein</fullName>
    </recommendedName>
</protein>
<dbReference type="Proteomes" id="UP000261540">
    <property type="component" value="Unplaced"/>
</dbReference>
<reference evidence="8" key="2">
    <citation type="submission" date="2025-09" db="UniProtKB">
        <authorList>
            <consortium name="Ensembl"/>
        </authorList>
    </citation>
    <scope>IDENTIFICATION</scope>
</reference>
<dbReference type="InterPro" id="IPR003598">
    <property type="entry name" value="Ig_sub2"/>
</dbReference>
<evidence type="ECO:0000256" key="1">
    <source>
        <dbReference type="ARBA" id="ARBA00004496"/>
    </source>
</evidence>
<keyword evidence="5" id="KW-0393">Immunoglobulin domain</keyword>
<sequence>SVTPGQPGTPEVTAITRSTMTVVWDKPGVDGGSLVIGYCLEKRNKKSLRWQKVFRDPEEENISSDPKYDIHNTESSTLLVINQVTRNDTGKYILHINNGVGEPKTVTVSVKQPPIIEVTVKLGQHATLKCQIIGRPLPEIKWYRHGKELLESRKYAMSSDGRTHSLKVLADAQEDEGIYTCKAVNEAGETETSGKLVLEAPPQINPGYPLKEKYYAGCGTSLRLHVNHFSNNFLYSTFHADSQPKSTFSLFSKLKIAAS</sequence>
<evidence type="ECO:0000256" key="4">
    <source>
        <dbReference type="ARBA" id="ARBA00022737"/>
    </source>
</evidence>
<dbReference type="SMART" id="SM00409">
    <property type="entry name" value="IG"/>
    <property type="match status" value="2"/>
</dbReference>
<feature type="domain" description="Fibronectin type-III" evidence="7">
    <location>
        <begin position="6"/>
        <end position="113"/>
    </location>
</feature>
<proteinExistence type="inferred from homology"/>
<dbReference type="SMART" id="SM00060">
    <property type="entry name" value="FN3"/>
    <property type="match status" value="1"/>
</dbReference>
<dbReference type="InterPro" id="IPR013098">
    <property type="entry name" value="Ig_I-set"/>
</dbReference>
<dbReference type="CDD" id="cd00063">
    <property type="entry name" value="FN3"/>
    <property type="match status" value="1"/>
</dbReference>
<dbReference type="AlphaFoldDB" id="A0A3B3QI81"/>
<dbReference type="Pfam" id="PF07679">
    <property type="entry name" value="I-set"/>
    <property type="match status" value="2"/>
</dbReference>
<dbReference type="GO" id="GO:0005737">
    <property type="term" value="C:cytoplasm"/>
    <property type="evidence" value="ECO:0007669"/>
    <property type="project" value="UniProtKB-SubCell"/>
</dbReference>
<accession>A0A3B3QI81</accession>
<dbReference type="Ensembl" id="ENSPKIT00000029114.1">
    <property type="protein sequence ID" value="ENSPKIP00000005121.1"/>
    <property type="gene ID" value="ENSPKIG00000021928.1"/>
</dbReference>